<protein>
    <submittedName>
        <fullName evidence="2">Uncharacterized protein</fullName>
    </submittedName>
</protein>
<reference evidence="2" key="1">
    <citation type="submission" date="2020-11" db="EMBL/GenBank/DDBJ databases">
        <authorList>
            <person name="Tran Van P."/>
        </authorList>
    </citation>
    <scope>NUCLEOTIDE SEQUENCE</scope>
</reference>
<gene>
    <name evidence="2" type="ORF">ONB1V03_LOCUS5719</name>
</gene>
<sequence length="416" mass="48689">TGVQTAPAFCSDNYVDAVLWDGLSYRVTRNVWIASYDQIHRKVSKFLHKSQTDFPEEKGYYYQSGYHIPRVPDCDRTHLSCQLMEALSGLTIYTIRDTISGETVYRMERNTRHKSLLHDINIKYFFESNLMPRRLAQKYRPSVYIPSHYMFVHVMNKYRNFGPLIETIELRANGVIERSYYELTEPRDTVFVTSFWWELTQRVYIIGESTMGFGNAFLYELQMPNKTVVINPINMTVLEFFGCVHPKTTRPTHTIINHTSINSTNTTEQYISVQTSYDENDYNDMRADTQDPDPPAADTTTAEPELDFWKHLFIIIYFMLILYTLLMCIFGCISMIYLRRHNIDNRGERLVEREDRATGLKSVAQTPHIAHKQLRFNDHINDFFIEEYEASPKIPTHLCRSVSCHTIDSFEGNNTC</sequence>
<dbReference type="EMBL" id="OC917184">
    <property type="protein sequence ID" value="CAD7646407.1"/>
    <property type="molecule type" value="Genomic_DNA"/>
</dbReference>
<keyword evidence="1" id="KW-0472">Membrane</keyword>
<name>A0A7R9LR68_9ACAR</name>
<proteinExistence type="predicted"/>
<dbReference type="OrthoDB" id="10535364at2759"/>
<dbReference type="EMBL" id="CAJPVJ010002359">
    <property type="protein sequence ID" value="CAG2166192.1"/>
    <property type="molecule type" value="Genomic_DNA"/>
</dbReference>
<keyword evidence="1" id="KW-0812">Transmembrane</keyword>
<organism evidence="2">
    <name type="scientific">Oppiella nova</name>
    <dbReference type="NCBI Taxonomy" id="334625"/>
    <lineage>
        <taxon>Eukaryota</taxon>
        <taxon>Metazoa</taxon>
        <taxon>Ecdysozoa</taxon>
        <taxon>Arthropoda</taxon>
        <taxon>Chelicerata</taxon>
        <taxon>Arachnida</taxon>
        <taxon>Acari</taxon>
        <taxon>Acariformes</taxon>
        <taxon>Sarcoptiformes</taxon>
        <taxon>Oribatida</taxon>
        <taxon>Brachypylina</taxon>
        <taxon>Oppioidea</taxon>
        <taxon>Oppiidae</taxon>
        <taxon>Oppiella</taxon>
    </lineage>
</organism>
<feature type="non-terminal residue" evidence="2">
    <location>
        <position position="1"/>
    </location>
</feature>
<accession>A0A7R9LR68</accession>
<evidence type="ECO:0000256" key="1">
    <source>
        <dbReference type="SAM" id="Phobius"/>
    </source>
</evidence>
<evidence type="ECO:0000313" key="3">
    <source>
        <dbReference type="Proteomes" id="UP000728032"/>
    </source>
</evidence>
<keyword evidence="3" id="KW-1185">Reference proteome</keyword>
<feature type="transmembrane region" description="Helical" evidence="1">
    <location>
        <begin position="312"/>
        <end position="338"/>
    </location>
</feature>
<dbReference type="Proteomes" id="UP000728032">
    <property type="component" value="Unassembled WGS sequence"/>
</dbReference>
<dbReference type="AlphaFoldDB" id="A0A7R9LR68"/>
<evidence type="ECO:0000313" key="2">
    <source>
        <dbReference type="EMBL" id="CAD7646407.1"/>
    </source>
</evidence>
<keyword evidence="1" id="KW-1133">Transmembrane helix</keyword>